<dbReference type="RefSeq" id="WP_192597847.1">
    <property type="nucleotide sequence ID" value="NZ_JADBEL010000004.1"/>
</dbReference>
<evidence type="ECO:0000256" key="3">
    <source>
        <dbReference type="ARBA" id="ARBA00022840"/>
    </source>
</evidence>
<evidence type="ECO:0000256" key="1">
    <source>
        <dbReference type="ARBA" id="ARBA00022448"/>
    </source>
</evidence>
<dbReference type="PROSITE" id="PS00211">
    <property type="entry name" value="ABC_TRANSPORTER_1"/>
    <property type="match status" value="1"/>
</dbReference>
<reference evidence="5" key="1">
    <citation type="submission" date="2020-10" db="EMBL/GenBank/DDBJ databases">
        <title>Genomic Encyclopedia of Type Strains, Phase IV (KMG-IV): sequencing the most valuable type-strain genomes for metagenomic binning, comparative biology and taxonomic classification.</title>
        <authorList>
            <person name="Goeker M."/>
        </authorList>
    </citation>
    <scope>NUCLEOTIDE SEQUENCE</scope>
    <source>
        <strain evidence="5">DSM 13886</strain>
    </source>
</reference>
<gene>
    <name evidence="5" type="ORF">H4683_001129</name>
</gene>
<dbReference type="SUPFAM" id="SSF52540">
    <property type="entry name" value="P-loop containing nucleoside triphosphate hydrolases"/>
    <property type="match status" value="1"/>
</dbReference>
<evidence type="ECO:0000313" key="5">
    <source>
        <dbReference type="EMBL" id="MBE1554054.1"/>
    </source>
</evidence>
<accession>A0A927R5M0</accession>
<name>A0A927R5M0_9BACL</name>
<evidence type="ECO:0000313" key="6">
    <source>
        <dbReference type="Proteomes" id="UP000658225"/>
    </source>
</evidence>
<sequence length="300" mass="33438">MEYAVEIKGLTKVFKEKKAVDNVSFSIKKGEIVAILGPNGAGKSTTILMMLGLLYPTNGESKLFNADARDKKVREKIGVMLQEVSLMDGLKVKEIIGLFRSYYPNPLSIEQLIRLTGLSGEDLNKRTEKLSGGQKRRVGFALALAGNPELLFFDEPTVGMDISARKVFWQTVRELADKGKTILFSTHYLQEADDIADRIILFNKGKVVADGTPEAIKGNLLRQSVSFSTGHPFPKVQFLQLPQVSDVYVKDGRTFILTSDTDLILSKIFTEQLDVYDIAIEKGRLEEAFEQLTVEQKEAI</sequence>
<dbReference type="GO" id="GO:0005524">
    <property type="term" value="F:ATP binding"/>
    <property type="evidence" value="ECO:0007669"/>
    <property type="project" value="UniProtKB-KW"/>
</dbReference>
<keyword evidence="2" id="KW-0547">Nucleotide-binding</keyword>
<dbReference type="InterPro" id="IPR050763">
    <property type="entry name" value="ABC_transporter_ATP-binding"/>
</dbReference>
<dbReference type="Gene3D" id="3.40.50.300">
    <property type="entry name" value="P-loop containing nucleotide triphosphate hydrolases"/>
    <property type="match status" value="1"/>
</dbReference>
<proteinExistence type="predicted"/>
<dbReference type="FunFam" id="3.40.50.300:FF:001548">
    <property type="entry name" value="ABC efflux transporter ATP-binding protein"/>
    <property type="match status" value="1"/>
</dbReference>
<dbReference type="InterPro" id="IPR017871">
    <property type="entry name" value="ABC_transporter-like_CS"/>
</dbReference>
<protein>
    <submittedName>
        <fullName evidence="5">ABC-2 type transport system ATP-binding protein</fullName>
    </submittedName>
</protein>
<dbReference type="Pfam" id="PF00005">
    <property type="entry name" value="ABC_tran"/>
    <property type="match status" value="1"/>
</dbReference>
<evidence type="ECO:0000259" key="4">
    <source>
        <dbReference type="PROSITE" id="PS50893"/>
    </source>
</evidence>
<dbReference type="AlphaFoldDB" id="A0A927R5M0"/>
<dbReference type="Proteomes" id="UP000658225">
    <property type="component" value="Unassembled WGS sequence"/>
</dbReference>
<dbReference type="CDD" id="cd03230">
    <property type="entry name" value="ABC_DR_subfamily_A"/>
    <property type="match status" value="1"/>
</dbReference>
<dbReference type="SMART" id="SM00382">
    <property type="entry name" value="AAA"/>
    <property type="match status" value="1"/>
</dbReference>
<dbReference type="GO" id="GO:0016887">
    <property type="term" value="F:ATP hydrolysis activity"/>
    <property type="evidence" value="ECO:0007669"/>
    <property type="project" value="InterPro"/>
</dbReference>
<dbReference type="PANTHER" id="PTHR42711:SF17">
    <property type="entry name" value="ABC TRANSPORTER ATP-BINDING PROTEIN"/>
    <property type="match status" value="1"/>
</dbReference>
<keyword evidence="3 5" id="KW-0067">ATP-binding</keyword>
<keyword evidence="6" id="KW-1185">Reference proteome</keyword>
<dbReference type="InterPro" id="IPR027417">
    <property type="entry name" value="P-loop_NTPase"/>
</dbReference>
<dbReference type="InterPro" id="IPR003439">
    <property type="entry name" value="ABC_transporter-like_ATP-bd"/>
</dbReference>
<dbReference type="EMBL" id="JADBEL010000004">
    <property type="protein sequence ID" value="MBE1554054.1"/>
    <property type="molecule type" value="Genomic_DNA"/>
</dbReference>
<evidence type="ECO:0000256" key="2">
    <source>
        <dbReference type="ARBA" id="ARBA00022741"/>
    </source>
</evidence>
<keyword evidence="1" id="KW-0813">Transport</keyword>
<dbReference type="PANTHER" id="PTHR42711">
    <property type="entry name" value="ABC TRANSPORTER ATP-BINDING PROTEIN"/>
    <property type="match status" value="1"/>
</dbReference>
<dbReference type="InterPro" id="IPR003593">
    <property type="entry name" value="AAA+_ATPase"/>
</dbReference>
<dbReference type="PROSITE" id="PS50893">
    <property type="entry name" value="ABC_TRANSPORTER_2"/>
    <property type="match status" value="1"/>
</dbReference>
<organism evidence="5 6">
    <name type="scientific">Sporosarcina limicola</name>
    <dbReference type="NCBI Taxonomy" id="34101"/>
    <lineage>
        <taxon>Bacteria</taxon>
        <taxon>Bacillati</taxon>
        <taxon>Bacillota</taxon>
        <taxon>Bacilli</taxon>
        <taxon>Bacillales</taxon>
        <taxon>Caryophanaceae</taxon>
        <taxon>Sporosarcina</taxon>
    </lineage>
</organism>
<comment type="caution">
    <text evidence="5">The sequence shown here is derived from an EMBL/GenBank/DDBJ whole genome shotgun (WGS) entry which is preliminary data.</text>
</comment>
<feature type="domain" description="ABC transporter" evidence="4">
    <location>
        <begin position="5"/>
        <end position="229"/>
    </location>
</feature>